<name>A0ABU1UZT3_9GAMM</name>
<dbReference type="EMBL" id="JAVDVX010000004">
    <property type="protein sequence ID" value="MDR7090665.1"/>
    <property type="molecule type" value="Genomic_DNA"/>
</dbReference>
<dbReference type="Proteomes" id="UP001253595">
    <property type="component" value="Unassembled WGS sequence"/>
</dbReference>
<evidence type="ECO:0000313" key="2">
    <source>
        <dbReference type="Proteomes" id="UP001253595"/>
    </source>
</evidence>
<gene>
    <name evidence="1" type="ORF">J2X05_002689</name>
</gene>
<evidence type="ECO:0008006" key="3">
    <source>
        <dbReference type="Google" id="ProtNLM"/>
    </source>
</evidence>
<proteinExistence type="predicted"/>
<organism evidence="1 2">
    <name type="scientific">Cellvibrio fibrivorans</name>
    <dbReference type="NCBI Taxonomy" id="126350"/>
    <lineage>
        <taxon>Bacteria</taxon>
        <taxon>Pseudomonadati</taxon>
        <taxon>Pseudomonadota</taxon>
        <taxon>Gammaproteobacteria</taxon>
        <taxon>Cellvibrionales</taxon>
        <taxon>Cellvibrionaceae</taxon>
        <taxon>Cellvibrio</taxon>
    </lineage>
</organism>
<reference evidence="1 2" key="1">
    <citation type="submission" date="2023-07" db="EMBL/GenBank/DDBJ databases">
        <title>Sorghum-associated microbial communities from plants grown in Nebraska, USA.</title>
        <authorList>
            <person name="Schachtman D."/>
        </authorList>
    </citation>
    <scope>NUCLEOTIDE SEQUENCE [LARGE SCALE GENOMIC DNA]</scope>
    <source>
        <strain evidence="1 2">BE190</strain>
    </source>
</reference>
<accession>A0ABU1UZT3</accession>
<keyword evidence="2" id="KW-1185">Reference proteome</keyword>
<sequence length="29" mass="3212">MRQDVLLGAFISINNVAKLVDVTIKKIVL</sequence>
<protein>
    <recommendedName>
        <fullName evidence="3">Transcriptional regulator</fullName>
    </recommendedName>
</protein>
<evidence type="ECO:0000313" key="1">
    <source>
        <dbReference type="EMBL" id="MDR7090665.1"/>
    </source>
</evidence>
<comment type="caution">
    <text evidence="1">The sequence shown here is derived from an EMBL/GenBank/DDBJ whole genome shotgun (WGS) entry which is preliminary data.</text>
</comment>